<gene>
    <name evidence="1" type="ORF">HPP92_016605</name>
</gene>
<dbReference type="EMBL" id="JADCNL010000008">
    <property type="protein sequence ID" value="KAG0469905.1"/>
    <property type="molecule type" value="Genomic_DNA"/>
</dbReference>
<evidence type="ECO:0000313" key="2">
    <source>
        <dbReference type="Proteomes" id="UP000636800"/>
    </source>
</evidence>
<protein>
    <submittedName>
        <fullName evidence="1">Uncharacterized protein</fullName>
    </submittedName>
</protein>
<organism evidence="1 2">
    <name type="scientific">Vanilla planifolia</name>
    <name type="common">Vanilla</name>
    <dbReference type="NCBI Taxonomy" id="51239"/>
    <lineage>
        <taxon>Eukaryota</taxon>
        <taxon>Viridiplantae</taxon>
        <taxon>Streptophyta</taxon>
        <taxon>Embryophyta</taxon>
        <taxon>Tracheophyta</taxon>
        <taxon>Spermatophyta</taxon>
        <taxon>Magnoliopsida</taxon>
        <taxon>Liliopsida</taxon>
        <taxon>Asparagales</taxon>
        <taxon>Orchidaceae</taxon>
        <taxon>Vanilloideae</taxon>
        <taxon>Vanilleae</taxon>
        <taxon>Vanilla</taxon>
    </lineage>
</organism>
<dbReference type="Proteomes" id="UP000636800">
    <property type="component" value="Unassembled WGS sequence"/>
</dbReference>
<evidence type="ECO:0000313" key="1">
    <source>
        <dbReference type="EMBL" id="KAG0469905.1"/>
    </source>
</evidence>
<proteinExistence type="predicted"/>
<comment type="caution">
    <text evidence="1">The sequence shown here is derived from an EMBL/GenBank/DDBJ whole genome shotgun (WGS) entry which is preliminary data.</text>
</comment>
<dbReference type="OrthoDB" id="1700726at2759"/>
<name>A0A835QG07_VANPL</name>
<accession>A0A835QG07</accession>
<dbReference type="AlphaFoldDB" id="A0A835QG07"/>
<keyword evidence="2" id="KW-1185">Reference proteome</keyword>
<sequence>MGHAGHACESRVGRRWRTSGAGWRYGRGLAGRGGPANGGLGVGRRGWRGSRVTVRGLAWVGRWAWVGAVGGVGLSFSFSIED</sequence>
<reference evidence="1 2" key="1">
    <citation type="journal article" date="2020" name="Nat. Food">
        <title>A phased Vanilla planifolia genome enables genetic improvement of flavour and production.</title>
        <authorList>
            <person name="Hasing T."/>
            <person name="Tang H."/>
            <person name="Brym M."/>
            <person name="Khazi F."/>
            <person name="Huang T."/>
            <person name="Chambers A.H."/>
        </authorList>
    </citation>
    <scope>NUCLEOTIDE SEQUENCE [LARGE SCALE GENOMIC DNA]</scope>
    <source>
        <tissue evidence="1">Leaf</tissue>
    </source>
</reference>